<protein>
    <submittedName>
        <fullName evidence="1">Uncharacterized protein</fullName>
    </submittedName>
</protein>
<gene>
    <name evidence="1" type="ORF">DPEC_G00136770</name>
</gene>
<accession>A0ACC2GLF0</accession>
<keyword evidence="2" id="KW-1185">Reference proteome</keyword>
<evidence type="ECO:0000313" key="1">
    <source>
        <dbReference type="EMBL" id="KAJ8004486.1"/>
    </source>
</evidence>
<proteinExistence type="predicted"/>
<dbReference type="Proteomes" id="UP001157502">
    <property type="component" value="Chromosome 11"/>
</dbReference>
<dbReference type="EMBL" id="CM055738">
    <property type="protein sequence ID" value="KAJ8004486.1"/>
    <property type="molecule type" value="Genomic_DNA"/>
</dbReference>
<organism evidence="1 2">
    <name type="scientific">Dallia pectoralis</name>
    <name type="common">Alaska blackfish</name>
    <dbReference type="NCBI Taxonomy" id="75939"/>
    <lineage>
        <taxon>Eukaryota</taxon>
        <taxon>Metazoa</taxon>
        <taxon>Chordata</taxon>
        <taxon>Craniata</taxon>
        <taxon>Vertebrata</taxon>
        <taxon>Euteleostomi</taxon>
        <taxon>Actinopterygii</taxon>
        <taxon>Neopterygii</taxon>
        <taxon>Teleostei</taxon>
        <taxon>Protacanthopterygii</taxon>
        <taxon>Esociformes</taxon>
        <taxon>Umbridae</taxon>
        <taxon>Dallia</taxon>
    </lineage>
</organism>
<name>A0ACC2GLF0_DALPE</name>
<comment type="caution">
    <text evidence="1">The sequence shown here is derived from an EMBL/GenBank/DDBJ whole genome shotgun (WGS) entry which is preliminary data.</text>
</comment>
<evidence type="ECO:0000313" key="2">
    <source>
        <dbReference type="Proteomes" id="UP001157502"/>
    </source>
</evidence>
<sequence>MQSQCGDTHLDISEETEKTKRTDALGMNQCPPCILNLLLAVQHVFVQCSLLVLVLGLLLPHLPSEDGDGERFLSSMLFYSSLSTLLQSCLGTCLPLVQVSSLEALIPAVVLASQIVGESACRGRCEENEGLIQPNINPVRELQGVTVTTGLVQLVLGVTGLGGLVLRHCGPLVMAPLLCLLGFSIYREAALFCSDHWAIAALVVILMVGMSQHLRTFLFPACIRLPQLPICRMLSVLLPVLSVWAICALLESLGYLHLHSVSELLMSVNSSLLAPPLSERKLSSNTVQWLCLPLAVEAGLPLLSARCMAAGVVVALSSFVSSVGVYMLTARLLKAPPPPPAACNRGLGAQGLGNVVAGLMGAPLGLSSSVPNGCLLGLSQAGSRRTVQLAAILGLVLGLSPSLTGLLTSVPLAIYGAVLGVTYAIAVAMGVTYFQFTYIDSGRNIFNTGFAVFTSLVLPRWFGLQRDFIDTGITSVDVLLQSLLTSSVLLVGMFSFLLDNTVPGSLAERGLDSSESGKSERTRNSERPLVNDEPGSGEWTTGYKQEVAKVYDSPYFLTRLWNLPGFRTVAFTAFRIPDDGDVL</sequence>
<reference evidence="1" key="1">
    <citation type="submission" date="2021-05" db="EMBL/GenBank/DDBJ databases">
        <authorList>
            <person name="Pan Q."/>
            <person name="Jouanno E."/>
            <person name="Zahm M."/>
            <person name="Klopp C."/>
            <person name="Cabau C."/>
            <person name="Louis A."/>
            <person name="Berthelot C."/>
            <person name="Parey E."/>
            <person name="Roest Crollius H."/>
            <person name="Montfort J."/>
            <person name="Robinson-Rechavi M."/>
            <person name="Bouchez O."/>
            <person name="Lampietro C."/>
            <person name="Lopez Roques C."/>
            <person name="Donnadieu C."/>
            <person name="Postlethwait J."/>
            <person name="Bobe J."/>
            <person name="Dillon D."/>
            <person name="Chandos A."/>
            <person name="von Hippel F."/>
            <person name="Guiguen Y."/>
        </authorList>
    </citation>
    <scope>NUCLEOTIDE SEQUENCE</scope>
    <source>
        <strain evidence="1">YG-Jan2019</strain>
    </source>
</reference>